<feature type="domain" description="Histidine kinase" evidence="12">
    <location>
        <begin position="89"/>
        <end position="301"/>
    </location>
</feature>
<evidence type="ECO:0000256" key="3">
    <source>
        <dbReference type="ARBA" id="ARBA00012438"/>
    </source>
</evidence>
<dbReference type="RefSeq" id="WP_074078795.1">
    <property type="nucleotide sequence ID" value="NZ_JANKBY010000092.1"/>
</dbReference>
<feature type="coiled-coil region" evidence="11">
    <location>
        <begin position="52"/>
        <end position="86"/>
    </location>
</feature>
<comment type="catalytic activity">
    <reaction evidence="1">
        <text>ATP + protein L-histidine = ADP + protein N-phospho-L-histidine.</text>
        <dbReference type="EC" id="2.7.13.3"/>
    </reaction>
</comment>
<evidence type="ECO:0000313" key="13">
    <source>
        <dbReference type="EMBL" id="MCR1822949.1"/>
    </source>
</evidence>
<dbReference type="SUPFAM" id="SSF55874">
    <property type="entry name" value="ATPase domain of HSP90 chaperone/DNA topoisomerase II/histidine kinase"/>
    <property type="match status" value="1"/>
</dbReference>
<gene>
    <name evidence="13" type="ORF">NSA58_09135</name>
</gene>
<dbReference type="Proteomes" id="UP001140817">
    <property type="component" value="Unassembled WGS sequence"/>
</dbReference>
<evidence type="ECO:0000313" key="14">
    <source>
        <dbReference type="Proteomes" id="UP001140817"/>
    </source>
</evidence>
<dbReference type="InterPro" id="IPR036890">
    <property type="entry name" value="HATPase_C_sf"/>
</dbReference>
<name>A0A9X2MAY9_9FIRM</name>
<dbReference type="PROSITE" id="PS50109">
    <property type="entry name" value="HIS_KIN"/>
    <property type="match status" value="1"/>
</dbReference>
<dbReference type="EC" id="2.7.13.3" evidence="3"/>
<keyword evidence="6" id="KW-0812">Transmembrane</keyword>
<keyword evidence="8" id="KW-1133">Transmembrane helix</keyword>
<dbReference type="EMBL" id="JANKBY010000092">
    <property type="protein sequence ID" value="MCR1822949.1"/>
    <property type="molecule type" value="Genomic_DNA"/>
</dbReference>
<dbReference type="CDD" id="cd00075">
    <property type="entry name" value="HATPase"/>
    <property type="match status" value="1"/>
</dbReference>
<dbReference type="SUPFAM" id="SSF47384">
    <property type="entry name" value="Homodimeric domain of signal transducing histidine kinase"/>
    <property type="match status" value="1"/>
</dbReference>
<evidence type="ECO:0000256" key="4">
    <source>
        <dbReference type="ARBA" id="ARBA00022553"/>
    </source>
</evidence>
<evidence type="ECO:0000256" key="5">
    <source>
        <dbReference type="ARBA" id="ARBA00022679"/>
    </source>
</evidence>
<keyword evidence="4" id="KW-0597">Phosphoprotein</keyword>
<evidence type="ECO:0000256" key="9">
    <source>
        <dbReference type="ARBA" id="ARBA00023012"/>
    </source>
</evidence>
<dbReference type="InterPro" id="IPR050398">
    <property type="entry name" value="HssS/ArlS-like"/>
</dbReference>
<keyword evidence="9" id="KW-0902">Two-component regulatory system</keyword>
<dbReference type="GO" id="GO:0005886">
    <property type="term" value="C:plasma membrane"/>
    <property type="evidence" value="ECO:0007669"/>
    <property type="project" value="TreeGrafter"/>
</dbReference>
<dbReference type="GO" id="GO:0000155">
    <property type="term" value="F:phosphorelay sensor kinase activity"/>
    <property type="evidence" value="ECO:0007669"/>
    <property type="project" value="InterPro"/>
</dbReference>
<dbReference type="InterPro" id="IPR005467">
    <property type="entry name" value="His_kinase_dom"/>
</dbReference>
<dbReference type="Pfam" id="PF00512">
    <property type="entry name" value="HisKA"/>
    <property type="match status" value="1"/>
</dbReference>
<evidence type="ECO:0000259" key="12">
    <source>
        <dbReference type="PROSITE" id="PS50109"/>
    </source>
</evidence>
<evidence type="ECO:0000256" key="7">
    <source>
        <dbReference type="ARBA" id="ARBA00022777"/>
    </source>
</evidence>
<evidence type="ECO:0000256" key="8">
    <source>
        <dbReference type="ARBA" id="ARBA00022989"/>
    </source>
</evidence>
<dbReference type="InterPro" id="IPR003661">
    <property type="entry name" value="HisK_dim/P_dom"/>
</dbReference>
<comment type="caution">
    <text evidence="13">The sequence shown here is derived from an EMBL/GenBank/DDBJ whole genome shotgun (WGS) entry which is preliminary data.</text>
</comment>
<evidence type="ECO:0000256" key="10">
    <source>
        <dbReference type="ARBA" id="ARBA00023136"/>
    </source>
</evidence>
<dbReference type="Gene3D" id="3.30.565.10">
    <property type="entry name" value="Histidine kinase-like ATPase, C-terminal domain"/>
    <property type="match status" value="1"/>
</dbReference>
<protein>
    <recommendedName>
        <fullName evidence="3">histidine kinase</fullName>
        <ecNumber evidence="3">2.7.13.3</ecNumber>
    </recommendedName>
</protein>
<dbReference type="InterPro" id="IPR003594">
    <property type="entry name" value="HATPase_dom"/>
</dbReference>
<dbReference type="InterPro" id="IPR036097">
    <property type="entry name" value="HisK_dim/P_sf"/>
</dbReference>
<organism evidence="13 14">
    <name type="scientific">Terrisporobacter muris</name>
    <dbReference type="NCBI Taxonomy" id="2963284"/>
    <lineage>
        <taxon>Bacteria</taxon>
        <taxon>Bacillati</taxon>
        <taxon>Bacillota</taxon>
        <taxon>Clostridia</taxon>
        <taxon>Peptostreptococcales</taxon>
        <taxon>Peptostreptococcaceae</taxon>
        <taxon>Terrisporobacter</taxon>
    </lineage>
</organism>
<keyword evidence="7 13" id="KW-0418">Kinase</keyword>
<evidence type="ECO:0000256" key="2">
    <source>
        <dbReference type="ARBA" id="ARBA00004141"/>
    </source>
</evidence>
<dbReference type="InterPro" id="IPR008358">
    <property type="entry name" value="Sig_transdc_His_kin/Pase_MprB"/>
</dbReference>
<sequence>MIFIVIILFFTSVYFSARFFLLSKNIREAKYDLKEVCEDIERNRRLTLASPNKDLEDLLQEMNNYLEKTQMEKIKSTRREKELRKEIENISHDLRTPLTSILGYLELIKDEEITKDEKYEYISIVERKSRDLKDLIQIFYDLSRLEANEYKVDIKTIDIHKELMEQLLIYYNDFDKRGIDVELDIGEEAINIQGDLDIIGRIFTNLIQNAIKYAKDTFKVCMKQSNDNIDIIFSNNVENLEEADVEKLFKRFYMKDKSRSNQSSGLGLTITKLLVETMNGNIRAKIKDDFIYFKITFKVSKNE</sequence>
<comment type="subcellular location">
    <subcellularLocation>
        <location evidence="2">Membrane</location>
        <topology evidence="2">Multi-pass membrane protein</topology>
    </subcellularLocation>
</comment>
<dbReference type="Gene3D" id="1.10.287.130">
    <property type="match status" value="1"/>
</dbReference>
<keyword evidence="5" id="KW-0808">Transferase</keyword>
<evidence type="ECO:0000256" key="1">
    <source>
        <dbReference type="ARBA" id="ARBA00000085"/>
    </source>
</evidence>
<evidence type="ECO:0000256" key="11">
    <source>
        <dbReference type="SAM" id="Coils"/>
    </source>
</evidence>
<keyword evidence="14" id="KW-1185">Reference proteome</keyword>
<keyword evidence="10" id="KW-0472">Membrane</keyword>
<dbReference type="SMART" id="SM00388">
    <property type="entry name" value="HisKA"/>
    <property type="match status" value="1"/>
</dbReference>
<proteinExistence type="predicted"/>
<dbReference type="CDD" id="cd00082">
    <property type="entry name" value="HisKA"/>
    <property type="match status" value="1"/>
</dbReference>
<reference evidence="13" key="1">
    <citation type="submission" date="2022-07" db="EMBL/GenBank/DDBJ databases">
        <title>Enhanced cultured diversity of the mouse gut microbiota enables custom-made synthetic communities.</title>
        <authorList>
            <person name="Afrizal A."/>
        </authorList>
    </citation>
    <scope>NUCLEOTIDE SEQUENCE</scope>
    <source>
        <strain evidence="13">DSM 29186</strain>
    </source>
</reference>
<accession>A0A9X2MAY9</accession>
<evidence type="ECO:0000256" key="6">
    <source>
        <dbReference type="ARBA" id="ARBA00022692"/>
    </source>
</evidence>
<dbReference type="PRINTS" id="PR01780">
    <property type="entry name" value="LANTIREGPROT"/>
</dbReference>
<dbReference type="PANTHER" id="PTHR45528:SF8">
    <property type="entry name" value="HISTIDINE KINASE"/>
    <property type="match status" value="1"/>
</dbReference>
<dbReference type="Pfam" id="PF02518">
    <property type="entry name" value="HATPase_c"/>
    <property type="match status" value="1"/>
</dbReference>
<dbReference type="AlphaFoldDB" id="A0A9X2MAY9"/>
<keyword evidence="11" id="KW-0175">Coiled coil</keyword>
<dbReference type="PANTHER" id="PTHR45528">
    <property type="entry name" value="SENSOR HISTIDINE KINASE CPXA"/>
    <property type="match status" value="1"/>
</dbReference>
<dbReference type="SMART" id="SM00387">
    <property type="entry name" value="HATPase_c"/>
    <property type="match status" value="1"/>
</dbReference>